<protein>
    <submittedName>
        <fullName evidence="1">Uncharacterized protein</fullName>
    </submittedName>
</protein>
<comment type="caution">
    <text evidence="1">The sequence shown here is derived from an EMBL/GenBank/DDBJ whole genome shotgun (WGS) entry which is preliminary data.</text>
</comment>
<organism evidence="1">
    <name type="scientific">marine sediment metagenome</name>
    <dbReference type="NCBI Taxonomy" id="412755"/>
    <lineage>
        <taxon>unclassified sequences</taxon>
        <taxon>metagenomes</taxon>
        <taxon>ecological metagenomes</taxon>
    </lineage>
</organism>
<gene>
    <name evidence="1" type="ORF">S06H3_65141</name>
</gene>
<dbReference type="AlphaFoldDB" id="X1QCE4"/>
<feature type="non-terminal residue" evidence="1">
    <location>
        <position position="1"/>
    </location>
</feature>
<proteinExistence type="predicted"/>
<sequence>AYGFKSVSILSTLTTYELDAENNWWGSADPTFVDLVSDNVDYTPWLLNPITEPNLDSFFYRTGEPVSVTIYYAPLLDTSSMRTEKVEIRVTSTTDTAGFLMD</sequence>
<name>X1QCE4_9ZZZZ</name>
<evidence type="ECO:0000313" key="1">
    <source>
        <dbReference type="EMBL" id="GAI65908.1"/>
    </source>
</evidence>
<reference evidence="1" key="1">
    <citation type="journal article" date="2014" name="Front. Microbiol.">
        <title>High frequency of phylogenetically diverse reductive dehalogenase-homologous genes in deep subseafloor sedimentary metagenomes.</title>
        <authorList>
            <person name="Kawai M."/>
            <person name="Futagami T."/>
            <person name="Toyoda A."/>
            <person name="Takaki Y."/>
            <person name="Nishi S."/>
            <person name="Hori S."/>
            <person name="Arai W."/>
            <person name="Tsubouchi T."/>
            <person name="Morono Y."/>
            <person name="Uchiyama I."/>
            <person name="Ito T."/>
            <person name="Fujiyama A."/>
            <person name="Inagaki F."/>
            <person name="Takami H."/>
        </authorList>
    </citation>
    <scope>NUCLEOTIDE SEQUENCE</scope>
    <source>
        <strain evidence="1">Expedition CK06-06</strain>
    </source>
</reference>
<dbReference type="EMBL" id="BARV01043752">
    <property type="protein sequence ID" value="GAI65908.1"/>
    <property type="molecule type" value="Genomic_DNA"/>
</dbReference>
<accession>X1QCE4</accession>
<feature type="non-terminal residue" evidence="1">
    <location>
        <position position="102"/>
    </location>
</feature>